<evidence type="ECO:0000256" key="7">
    <source>
        <dbReference type="SAM" id="SignalP"/>
    </source>
</evidence>
<dbReference type="Gene3D" id="3.30.2010.10">
    <property type="entry name" value="Metalloproteases ('zincins'), catalytic domain"/>
    <property type="match status" value="1"/>
</dbReference>
<dbReference type="eggNOG" id="COG0501">
    <property type="taxonomic scope" value="Bacteria"/>
</dbReference>
<dbReference type="GO" id="GO:0046872">
    <property type="term" value="F:metal ion binding"/>
    <property type="evidence" value="ECO:0007669"/>
    <property type="project" value="UniProtKB-KW"/>
</dbReference>
<keyword evidence="3 6" id="KW-0378">Hydrolase</keyword>
<dbReference type="InterPro" id="IPR051156">
    <property type="entry name" value="Mito/Outer_Membr_Metalloprot"/>
</dbReference>
<keyword evidence="5 6" id="KW-0482">Metalloprotease</keyword>
<gene>
    <name evidence="9" type="ORF">SAMN05216236_1485</name>
</gene>
<dbReference type="Pfam" id="PF01435">
    <property type="entry name" value="Peptidase_M48"/>
    <property type="match status" value="1"/>
</dbReference>
<feature type="domain" description="Peptidase M48" evidence="8">
    <location>
        <begin position="82"/>
        <end position="231"/>
    </location>
</feature>
<dbReference type="GO" id="GO:0051603">
    <property type="term" value="P:proteolysis involved in protein catabolic process"/>
    <property type="evidence" value="ECO:0007669"/>
    <property type="project" value="TreeGrafter"/>
</dbReference>
<sequence>MRWTVLLPLLGWGLAACDAPGLGVPAPVVAAPSPIEWQMSPELAARTFTQVVQRVEPVAERECQRQARGVNCDFLIAVDPNPRAQPNAFQSEDEQGRPVLTFTASLIGSVRNADELAFVMGHEAAHHIANHLERQSLNAAAAAEIFAGLASMTGGGASDVASAQELGAAVGARAYSKEFELEADRLGTVITWRAGYDPLVGAEYFARIPDPGDRFLGSHPPNAARVETVNRTLQGLRG</sequence>
<keyword evidence="2" id="KW-0479">Metal-binding</keyword>
<feature type="chain" id="PRO_5010173246" evidence="7">
    <location>
        <begin position="19"/>
        <end position="238"/>
    </location>
</feature>
<dbReference type="InterPro" id="IPR001915">
    <property type="entry name" value="Peptidase_M48"/>
</dbReference>
<protein>
    <submittedName>
        <fullName evidence="9">Peptidase family M48</fullName>
    </submittedName>
</protein>
<evidence type="ECO:0000256" key="2">
    <source>
        <dbReference type="ARBA" id="ARBA00022723"/>
    </source>
</evidence>
<comment type="cofactor">
    <cofactor evidence="6">
        <name>Zn(2+)</name>
        <dbReference type="ChEBI" id="CHEBI:29105"/>
    </cofactor>
    <text evidence="6">Binds 1 zinc ion per subunit.</text>
</comment>
<comment type="similarity">
    <text evidence="6">Belongs to the peptidase M48 family.</text>
</comment>
<dbReference type="AlphaFoldDB" id="A0A1I7E7G2"/>
<reference evidence="9 10" key="1">
    <citation type="submission" date="2016-10" db="EMBL/GenBank/DDBJ databases">
        <authorList>
            <person name="de Groot N.N."/>
        </authorList>
    </citation>
    <scope>NUCLEOTIDE SEQUENCE [LARGE SCALE GENOMIC DNA]</scope>
    <source>
        <strain evidence="9 10">CGMCC 1.10959</strain>
    </source>
</reference>
<dbReference type="CDD" id="cd07324">
    <property type="entry name" value="M48C_Oma1-like"/>
    <property type="match status" value="1"/>
</dbReference>
<proteinExistence type="inferred from homology"/>
<keyword evidence="10" id="KW-1185">Reference proteome</keyword>
<dbReference type="RefSeq" id="WP_027262023.1">
    <property type="nucleotide sequence ID" value="NZ_FPAW01000048.1"/>
</dbReference>
<feature type="signal peptide" evidence="7">
    <location>
        <begin position="1"/>
        <end position="18"/>
    </location>
</feature>
<evidence type="ECO:0000256" key="5">
    <source>
        <dbReference type="ARBA" id="ARBA00023049"/>
    </source>
</evidence>
<evidence type="ECO:0000313" key="9">
    <source>
        <dbReference type="EMBL" id="SFU19839.1"/>
    </source>
</evidence>
<dbReference type="Proteomes" id="UP000182466">
    <property type="component" value="Unassembled WGS sequence"/>
</dbReference>
<dbReference type="GO" id="GO:0016020">
    <property type="term" value="C:membrane"/>
    <property type="evidence" value="ECO:0007669"/>
    <property type="project" value="TreeGrafter"/>
</dbReference>
<evidence type="ECO:0000313" key="10">
    <source>
        <dbReference type="Proteomes" id="UP000182466"/>
    </source>
</evidence>
<name>A0A1I7E7G2_9RHOB</name>
<evidence type="ECO:0000256" key="4">
    <source>
        <dbReference type="ARBA" id="ARBA00022833"/>
    </source>
</evidence>
<dbReference type="PANTHER" id="PTHR22726">
    <property type="entry name" value="METALLOENDOPEPTIDASE OMA1"/>
    <property type="match status" value="1"/>
</dbReference>
<dbReference type="OrthoDB" id="7338723at2"/>
<dbReference type="EMBL" id="FPAW01000048">
    <property type="protein sequence ID" value="SFU19839.1"/>
    <property type="molecule type" value="Genomic_DNA"/>
</dbReference>
<accession>A0A1I7E7G2</accession>
<evidence type="ECO:0000259" key="8">
    <source>
        <dbReference type="Pfam" id="PF01435"/>
    </source>
</evidence>
<keyword evidence="4 6" id="KW-0862">Zinc</keyword>
<dbReference type="PANTHER" id="PTHR22726:SF1">
    <property type="entry name" value="METALLOENDOPEPTIDASE OMA1, MITOCHONDRIAL"/>
    <property type="match status" value="1"/>
</dbReference>
<keyword evidence="1 6" id="KW-0645">Protease</keyword>
<dbReference type="PROSITE" id="PS51257">
    <property type="entry name" value="PROKAR_LIPOPROTEIN"/>
    <property type="match status" value="1"/>
</dbReference>
<evidence type="ECO:0000256" key="6">
    <source>
        <dbReference type="RuleBase" id="RU003983"/>
    </source>
</evidence>
<organism evidence="9 10">
    <name type="scientific">Sedimentitalea nanhaiensis</name>
    <dbReference type="NCBI Taxonomy" id="999627"/>
    <lineage>
        <taxon>Bacteria</taxon>
        <taxon>Pseudomonadati</taxon>
        <taxon>Pseudomonadota</taxon>
        <taxon>Alphaproteobacteria</taxon>
        <taxon>Rhodobacterales</taxon>
        <taxon>Paracoccaceae</taxon>
        <taxon>Sedimentitalea</taxon>
    </lineage>
</organism>
<evidence type="ECO:0000256" key="3">
    <source>
        <dbReference type="ARBA" id="ARBA00022801"/>
    </source>
</evidence>
<dbReference type="STRING" id="999627.SAMN05216236_1485"/>
<evidence type="ECO:0000256" key="1">
    <source>
        <dbReference type="ARBA" id="ARBA00022670"/>
    </source>
</evidence>
<dbReference type="GO" id="GO:0004222">
    <property type="term" value="F:metalloendopeptidase activity"/>
    <property type="evidence" value="ECO:0007669"/>
    <property type="project" value="InterPro"/>
</dbReference>
<keyword evidence="7" id="KW-0732">Signal</keyword>